<proteinExistence type="predicted"/>
<dbReference type="OrthoDB" id="2158330at2759"/>
<name>A0A1Y1XK43_9FUNG</name>
<accession>A0A1Y1XK43</accession>
<keyword evidence="2" id="KW-1185">Reference proteome</keyword>
<dbReference type="EMBL" id="MCFG01000029">
    <property type="protein sequence ID" value="ORX85826.1"/>
    <property type="molecule type" value="Genomic_DNA"/>
</dbReference>
<organism evidence="1 2">
    <name type="scientific">Anaeromyces robustus</name>
    <dbReference type="NCBI Taxonomy" id="1754192"/>
    <lineage>
        <taxon>Eukaryota</taxon>
        <taxon>Fungi</taxon>
        <taxon>Fungi incertae sedis</taxon>
        <taxon>Chytridiomycota</taxon>
        <taxon>Chytridiomycota incertae sedis</taxon>
        <taxon>Neocallimastigomycetes</taxon>
        <taxon>Neocallimastigales</taxon>
        <taxon>Neocallimastigaceae</taxon>
        <taxon>Anaeromyces</taxon>
    </lineage>
</organism>
<dbReference type="SUPFAM" id="SSF64484">
    <property type="entry name" value="beta and beta-prime subunits of DNA dependent RNA-polymerase"/>
    <property type="match status" value="1"/>
</dbReference>
<gene>
    <name evidence="1" type="ORF">BCR32DRAFT_275904</name>
</gene>
<dbReference type="AlphaFoldDB" id="A0A1Y1XK43"/>
<dbReference type="Proteomes" id="UP000193944">
    <property type="component" value="Unassembled WGS sequence"/>
</dbReference>
<comment type="caution">
    <text evidence="1">The sequence shown here is derived from an EMBL/GenBank/DDBJ whole genome shotgun (WGS) entry which is preliminary data.</text>
</comment>
<evidence type="ECO:0000313" key="2">
    <source>
        <dbReference type="Proteomes" id="UP000193944"/>
    </source>
</evidence>
<sequence length="179" mass="20605">MLAYVEGEFSISDDETLIGWHLKPKLFGGAIRYQSSKFTSKKKNIRIVHSIYHKLIASGYNVIIAIIAIGNNQEDRVIFNEGNYLIGNKFNPLPVINFQEGMRSKIGVIDLFLIYLDINYEELLNKLNSDNIHLHFPTDENMIDPIEGICYYNALQHQVEEKMFYRNTGNINSITKTTN</sequence>
<reference evidence="1 2" key="2">
    <citation type="submission" date="2016-08" db="EMBL/GenBank/DDBJ databases">
        <title>Pervasive Adenine N6-methylation of Active Genes in Fungi.</title>
        <authorList>
            <consortium name="DOE Joint Genome Institute"/>
            <person name="Mondo S.J."/>
            <person name="Dannebaum R.O."/>
            <person name="Kuo R.C."/>
            <person name="Labutti K."/>
            <person name="Haridas S."/>
            <person name="Kuo A."/>
            <person name="Salamov A."/>
            <person name="Ahrendt S.R."/>
            <person name="Lipzen A."/>
            <person name="Sullivan W."/>
            <person name="Andreopoulos W.B."/>
            <person name="Clum A."/>
            <person name="Lindquist E."/>
            <person name="Daum C."/>
            <person name="Ramamoorthy G.K."/>
            <person name="Gryganskyi A."/>
            <person name="Culley D."/>
            <person name="Magnuson J.K."/>
            <person name="James T.Y."/>
            <person name="O'Malley M.A."/>
            <person name="Stajich J.E."/>
            <person name="Spatafora J.W."/>
            <person name="Visel A."/>
            <person name="Grigoriev I.V."/>
        </authorList>
    </citation>
    <scope>NUCLEOTIDE SEQUENCE [LARGE SCALE GENOMIC DNA]</scope>
    <source>
        <strain evidence="1 2">S4</strain>
    </source>
</reference>
<protein>
    <submittedName>
        <fullName evidence="1">Uncharacterized protein</fullName>
    </submittedName>
</protein>
<reference evidence="1 2" key="1">
    <citation type="submission" date="2016-08" db="EMBL/GenBank/DDBJ databases">
        <title>A Parts List for Fungal Cellulosomes Revealed by Comparative Genomics.</title>
        <authorList>
            <consortium name="DOE Joint Genome Institute"/>
            <person name="Haitjema C.H."/>
            <person name="Gilmore S.P."/>
            <person name="Henske J.K."/>
            <person name="Solomon K.V."/>
            <person name="De Groot R."/>
            <person name="Kuo A."/>
            <person name="Mondo S.J."/>
            <person name="Salamov A.A."/>
            <person name="Labutti K."/>
            <person name="Zhao Z."/>
            <person name="Chiniquy J."/>
            <person name="Barry K."/>
            <person name="Brewer H.M."/>
            <person name="Purvine S.O."/>
            <person name="Wright A.T."/>
            <person name="Boxma B."/>
            <person name="Van Alen T."/>
            <person name="Hackstein J.H."/>
            <person name="Baker S.E."/>
            <person name="Grigoriev I.V."/>
            <person name="O'Malley M.A."/>
        </authorList>
    </citation>
    <scope>NUCLEOTIDE SEQUENCE [LARGE SCALE GENOMIC DNA]</scope>
    <source>
        <strain evidence="1 2">S4</strain>
    </source>
</reference>
<evidence type="ECO:0000313" key="1">
    <source>
        <dbReference type="EMBL" id="ORX85826.1"/>
    </source>
</evidence>